<dbReference type="InterPro" id="IPR020846">
    <property type="entry name" value="MFS_dom"/>
</dbReference>
<evidence type="ECO:0000256" key="2">
    <source>
        <dbReference type="ARBA" id="ARBA00022989"/>
    </source>
</evidence>
<dbReference type="InterPro" id="IPR010645">
    <property type="entry name" value="MFS_4"/>
</dbReference>
<evidence type="ECO:0000256" key="3">
    <source>
        <dbReference type="ARBA" id="ARBA00023136"/>
    </source>
</evidence>
<feature type="transmembrane region" description="Helical" evidence="4">
    <location>
        <begin position="48"/>
        <end position="68"/>
    </location>
</feature>
<dbReference type="STRING" id="657014.SAMN04488092_11039"/>
<dbReference type="PANTHER" id="PTHR23537">
    <property type="match status" value="1"/>
</dbReference>
<feature type="transmembrane region" description="Helical" evidence="4">
    <location>
        <begin position="363"/>
        <end position="383"/>
    </location>
</feature>
<feature type="transmembrane region" description="Helical" evidence="4">
    <location>
        <begin position="172"/>
        <end position="190"/>
    </location>
</feature>
<evidence type="ECO:0000313" key="6">
    <source>
        <dbReference type="EMBL" id="SEQ64660.1"/>
    </source>
</evidence>
<dbReference type="PROSITE" id="PS50850">
    <property type="entry name" value="MFS"/>
    <property type="match status" value="1"/>
</dbReference>
<dbReference type="Proteomes" id="UP000198634">
    <property type="component" value="Unassembled WGS sequence"/>
</dbReference>
<feature type="transmembrane region" description="Helical" evidence="4">
    <location>
        <begin position="334"/>
        <end position="357"/>
    </location>
</feature>
<evidence type="ECO:0000256" key="4">
    <source>
        <dbReference type="SAM" id="Phobius"/>
    </source>
</evidence>
<keyword evidence="3 4" id="KW-0472">Membrane</keyword>
<feature type="domain" description="Major facilitator superfamily (MFS) profile" evidence="5">
    <location>
        <begin position="1"/>
        <end position="389"/>
    </location>
</feature>
<feature type="transmembrane region" description="Helical" evidence="4">
    <location>
        <begin position="300"/>
        <end position="322"/>
    </location>
</feature>
<dbReference type="EMBL" id="FOEP01000010">
    <property type="protein sequence ID" value="SEQ64660.1"/>
    <property type="molecule type" value="Genomic_DNA"/>
</dbReference>
<keyword evidence="2 4" id="KW-1133">Transmembrane helix</keyword>
<dbReference type="GO" id="GO:0022857">
    <property type="term" value="F:transmembrane transporter activity"/>
    <property type="evidence" value="ECO:0007669"/>
    <property type="project" value="InterPro"/>
</dbReference>
<evidence type="ECO:0000313" key="7">
    <source>
        <dbReference type="Proteomes" id="UP000198634"/>
    </source>
</evidence>
<keyword evidence="7" id="KW-1185">Reference proteome</keyword>
<feature type="transmembrane region" description="Helical" evidence="4">
    <location>
        <begin position="211"/>
        <end position="236"/>
    </location>
</feature>
<organism evidence="6 7">
    <name type="scientific">Thalassovita taeanensis</name>
    <dbReference type="NCBI Taxonomy" id="657014"/>
    <lineage>
        <taxon>Bacteria</taxon>
        <taxon>Pseudomonadati</taxon>
        <taxon>Pseudomonadota</taxon>
        <taxon>Alphaproteobacteria</taxon>
        <taxon>Rhodobacterales</taxon>
        <taxon>Roseobacteraceae</taxon>
        <taxon>Thalassovita</taxon>
    </lineage>
</organism>
<feature type="transmembrane region" description="Helical" evidence="4">
    <location>
        <begin position="105"/>
        <end position="125"/>
    </location>
</feature>
<proteinExistence type="predicted"/>
<protein>
    <submittedName>
        <fullName evidence="6">Predicted arabinose efflux permease, MFS family</fullName>
    </submittedName>
</protein>
<evidence type="ECO:0000259" key="5">
    <source>
        <dbReference type="PROSITE" id="PS50850"/>
    </source>
</evidence>
<feature type="transmembrane region" description="Helical" evidence="4">
    <location>
        <begin position="137"/>
        <end position="160"/>
    </location>
</feature>
<dbReference type="Pfam" id="PF06779">
    <property type="entry name" value="MFS_4"/>
    <property type="match status" value="1"/>
</dbReference>
<feature type="transmembrane region" description="Helical" evidence="4">
    <location>
        <begin position="80"/>
        <end position="99"/>
    </location>
</feature>
<gene>
    <name evidence="6" type="ORF">SAMN04488092_11039</name>
</gene>
<dbReference type="PANTHER" id="PTHR23537:SF1">
    <property type="entry name" value="SUGAR TRANSPORTER"/>
    <property type="match status" value="1"/>
</dbReference>
<dbReference type="RefSeq" id="WP_090270351.1">
    <property type="nucleotide sequence ID" value="NZ_FOEP01000010.1"/>
</dbReference>
<accession>A0A1H9HQN8</accession>
<feature type="transmembrane region" description="Helical" evidence="4">
    <location>
        <begin position="242"/>
        <end position="263"/>
    </location>
</feature>
<name>A0A1H9HQN8_9RHOB</name>
<dbReference type="AlphaFoldDB" id="A0A1H9HQN8"/>
<reference evidence="6 7" key="1">
    <citation type="submission" date="2016-10" db="EMBL/GenBank/DDBJ databases">
        <authorList>
            <person name="de Groot N.N."/>
        </authorList>
    </citation>
    <scope>NUCLEOTIDE SEQUENCE [LARGE SCALE GENOMIC DNA]</scope>
    <source>
        <strain evidence="6 7">DSM 22007</strain>
    </source>
</reference>
<dbReference type="InterPro" id="IPR036259">
    <property type="entry name" value="MFS_trans_sf"/>
</dbReference>
<dbReference type="OrthoDB" id="9797953at2"/>
<dbReference type="Gene3D" id="1.20.1250.20">
    <property type="entry name" value="MFS general substrate transporter like domains"/>
    <property type="match status" value="1"/>
</dbReference>
<dbReference type="GO" id="GO:0005886">
    <property type="term" value="C:plasma membrane"/>
    <property type="evidence" value="ECO:0007669"/>
    <property type="project" value="TreeGrafter"/>
</dbReference>
<sequence>MTPTRTGLLLLGLTLGVCITNGFARFAYGLILPAMRADLGWTYAQAGWINTANALGYIAGALLTLALVRHVSAARLFQAGMLTTTAFLLATGLTHDFWALTLWRILTGIGGAMAFIAGGALAAALHPDDKHRNALAIAIYYGVGGGLGMVLSGAVLPTLFARTAPSIWPSAWLLMAAASLLFLPLCLWAAQRLRPPTQSKQSPVATPLAPMLFQILGYLGFGLGYIVYVTFLVAWMKTGFDTPLLISAVWITMGLGIMASPFVWRRVLARFSSGLPLALILLTMATGALLPLALPSTLGLLSSAALFGISVFMAPSAVTSFCRLNLPPAAWGRAVSLFTVVFAVGQTIGPVAAGLIGDASGNIGVSLLCGGAILALGAALALLQKPLPR</sequence>
<dbReference type="SUPFAM" id="SSF103473">
    <property type="entry name" value="MFS general substrate transporter"/>
    <property type="match status" value="1"/>
</dbReference>
<keyword evidence="1 4" id="KW-0812">Transmembrane</keyword>
<evidence type="ECO:0000256" key="1">
    <source>
        <dbReference type="ARBA" id="ARBA00022692"/>
    </source>
</evidence>
<feature type="transmembrane region" description="Helical" evidence="4">
    <location>
        <begin position="275"/>
        <end position="294"/>
    </location>
</feature>